<dbReference type="EMBL" id="JANPWB010000008">
    <property type="protein sequence ID" value="KAJ1163575.1"/>
    <property type="molecule type" value="Genomic_DNA"/>
</dbReference>
<feature type="region of interest" description="Disordered" evidence="1">
    <location>
        <begin position="43"/>
        <end position="76"/>
    </location>
</feature>
<organism evidence="2 3">
    <name type="scientific">Pleurodeles waltl</name>
    <name type="common">Iberian ribbed newt</name>
    <dbReference type="NCBI Taxonomy" id="8319"/>
    <lineage>
        <taxon>Eukaryota</taxon>
        <taxon>Metazoa</taxon>
        <taxon>Chordata</taxon>
        <taxon>Craniata</taxon>
        <taxon>Vertebrata</taxon>
        <taxon>Euteleostomi</taxon>
        <taxon>Amphibia</taxon>
        <taxon>Batrachia</taxon>
        <taxon>Caudata</taxon>
        <taxon>Salamandroidea</taxon>
        <taxon>Salamandridae</taxon>
        <taxon>Pleurodelinae</taxon>
        <taxon>Pleurodeles</taxon>
    </lineage>
</organism>
<feature type="compositionally biased region" description="Low complexity" evidence="1">
    <location>
        <begin position="1"/>
        <end position="26"/>
    </location>
</feature>
<accession>A0AAV7SHR1</accession>
<evidence type="ECO:0000256" key="1">
    <source>
        <dbReference type="SAM" id="MobiDB-lite"/>
    </source>
</evidence>
<name>A0AAV7SHR1_PLEWA</name>
<evidence type="ECO:0000313" key="3">
    <source>
        <dbReference type="Proteomes" id="UP001066276"/>
    </source>
</evidence>
<evidence type="ECO:0000313" key="2">
    <source>
        <dbReference type="EMBL" id="KAJ1163575.1"/>
    </source>
</evidence>
<feature type="region of interest" description="Disordered" evidence="1">
    <location>
        <begin position="1"/>
        <end position="29"/>
    </location>
</feature>
<dbReference type="AlphaFoldDB" id="A0AAV7SHR1"/>
<protein>
    <submittedName>
        <fullName evidence="2">Uncharacterized protein</fullName>
    </submittedName>
</protein>
<keyword evidence="3" id="KW-1185">Reference proteome</keyword>
<dbReference type="Proteomes" id="UP001066276">
    <property type="component" value="Chromosome 4_2"/>
</dbReference>
<sequence>MARPRGAQCARHHQAAAAGLQHPAGRGPTWAQLLSAPHRLQRSALRSAVSRGAAAASRPHQPSATGPRAPFNGRISRPVRGSVLARVRHLQRLATPQATSTP</sequence>
<reference evidence="2" key="1">
    <citation type="journal article" date="2022" name="bioRxiv">
        <title>Sequencing and chromosome-scale assembly of the giantPleurodeles waltlgenome.</title>
        <authorList>
            <person name="Brown T."/>
            <person name="Elewa A."/>
            <person name="Iarovenko S."/>
            <person name="Subramanian E."/>
            <person name="Araus A.J."/>
            <person name="Petzold A."/>
            <person name="Susuki M."/>
            <person name="Suzuki K.-i.T."/>
            <person name="Hayashi T."/>
            <person name="Toyoda A."/>
            <person name="Oliveira C."/>
            <person name="Osipova E."/>
            <person name="Leigh N.D."/>
            <person name="Simon A."/>
            <person name="Yun M.H."/>
        </authorList>
    </citation>
    <scope>NUCLEOTIDE SEQUENCE</scope>
    <source>
        <strain evidence="2">20211129_DDA</strain>
        <tissue evidence="2">Liver</tissue>
    </source>
</reference>
<proteinExistence type="predicted"/>
<comment type="caution">
    <text evidence="2">The sequence shown here is derived from an EMBL/GenBank/DDBJ whole genome shotgun (WGS) entry which is preliminary data.</text>
</comment>
<gene>
    <name evidence="2" type="ORF">NDU88_004033</name>
</gene>
<feature type="compositionally biased region" description="Low complexity" evidence="1">
    <location>
        <begin position="43"/>
        <end position="58"/>
    </location>
</feature>